<name>A0AAV1Z9E2_9ARAC</name>
<proteinExistence type="predicted"/>
<organism evidence="1 2">
    <name type="scientific">Larinioides sclopetarius</name>
    <dbReference type="NCBI Taxonomy" id="280406"/>
    <lineage>
        <taxon>Eukaryota</taxon>
        <taxon>Metazoa</taxon>
        <taxon>Ecdysozoa</taxon>
        <taxon>Arthropoda</taxon>
        <taxon>Chelicerata</taxon>
        <taxon>Arachnida</taxon>
        <taxon>Araneae</taxon>
        <taxon>Araneomorphae</taxon>
        <taxon>Entelegynae</taxon>
        <taxon>Araneoidea</taxon>
        <taxon>Araneidae</taxon>
        <taxon>Larinioides</taxon>
    </lineage>
</organism>
<dbReference type="Proteomes" id="UP001497382">
    <property type="component" value="Unassembled WGS sequence"/>
</dbReference>
<protein>
    <submittedName>
        <fullName evidence="1">Uncharacterized protein</fullName>
    </submittedName>
</protein>
<reference evidence="1 2" key="1">
    <citation type="submission" date="2024-04" db="EMBL/GenBank/DDBJ databases">
        <authorList>
            <person name="Rising A."/>
            <person name="Reimegard J."/>
            <person name="Sonavane S."/>
            <person name="Akerstrom W."/>
            <person name="Nylinder S."/>
            <person name="Hedman E."/>
            <person name="Kallberg Y."/>
        </authorList>
    </citation>
    <scope>NUCLEOTIDE SEQUENCE [LARGE SCALE GENOMIC DNA]</scope>
</reference>
<dbReference type="AlphaFoldDB" id="A0AAV1Z9E2"/>
<evidence type="ECO:0000313" key="2">
    <source>
        <dbReference type="Proteomes" id="UP001497382"/>
    </source>
</evidence>
<gene>
    <name evidence="1" type="ORF">LARSCL_LOCUS3704</name>
</gene>
<dbReference type="EMBL" id="CAXIEN010000029">
    <property type="protein sequence ID" value="CAL1267504.1"/>
    <property type="molecule type" value="Genomic_DNA"/>
</dbReference>
<accession>A0AAV1Z9E2</accession>
<evidence type="ECO:0000313" key="1">
    <source>
        <dbReference type="EMBL" id="CAL1267504.1"/>
    </source>
</evidence>
<keyword evidence="2" id="KW-1185">Reference proteome</keyword>
<sequence>MGAKLESGMCGSLRIVSGAGRERDIYWLYNPKPIPMAIFWIFVGSSLPVVTAFLDSNPSTIDSICPG</sequence>
<comment type="caution">
    <text evidence="1">The sequence shown here is derived from an EMBL/GenBank/DDBJ whole genome shotgun (WGS) entry which is preliminary data.</text>
</comment>